<keyword evidence="2" id="KW-0812">Transmembrane</keyword>
<evidence type="ECO:0000256" key="3">
    <source>
        <dbReference type="ARBA" id="ARBA00022989"/>
    </source>
</evidence>
<name>A0A6S6RCM0_9FIRM</name>
<dbReference type="InterPro" id="IPR051533">
    <property type="entry name" value="WaaL-like"/>
</dbReference>
<organism evidence="6 7">
    <name type="scientific">Anaerocolumna cellulosilytica</name>
    <dbReference type="NCBI Taxonomy" id="433286"/>
    <lineage>
        <taxon>Bacteria</taxon>
        <taxon>Bacillati</taxon>
        <taxon>Bacillota</taxon>
        <taxon>Clostridia</taxon>
        <taxon>Lachnospirales</taxon>
        <taxon>Lachnospiraceae</taxon>
        <taxon>Anaerocolumna</taxon>
    </lineage>
</organism>
<evidence type="ECO:0000259" key="5">
    <source>
        <dbReference type="Pfam" id="PF04932"/>
    </source>
</evidence>
<dbReference type="AlphaFoldDB" id="A0A6S6RCM0"/>
<keyword evidence="4" id="KW-0472">Membrane</keyword>
<evidence type="ECO:0000256" key="4">
    <source>
        <dbReference type="ARBA" id="ARBA00023136"/>
    </source>
</evidence>
<evidence type="ECO:0000256" key="1">
    <source>
        <dbReference type="ARBA" id="ARBA00004141"/>
    </source>
</evidence>
<dbReference type="PANTHER" id="PTHR37422:SF13">
    <property type="entry name" value="LIPOPOLYSACCHARIDE BIOSYNTHESIS PROTEIN PA4999-RELATED"/>
    <property type="match status" value="1"/>
</dbReference>
<keyword evidence="7" id="KW-1185">Reference proteome</keyword>
<gene>
    <name evidence="6" type="ORF">acsn021_43040</name>
</gene>
<dbReference type="RefSeq" id="WP_184092121.1">
    <property type="nucleotide sequence ID" value="NZ_AP023367.1"/>
</dbReference>
<feature type="domain" description="O-antigen ligase-related" evidence="5">
    <location>
        <begin position="195"/>
        <end position="330"/>
    </location>
</feature>
<dbReference type="PANTHER" id="PTHR37422">
    <property type="entry name" value="TEICHURONIC ACID BIOSYNTHESIS PROTEIN TUAE"/>
    <property type="match status" value="1"/>
</dbReference>
<dbReference type="EMBL" id="AP023367">
    <property type="protein sequence ID" value="BCJ96735.1"/>
    <property type="molecule type" value="Genomic_DNA"/>
</dbReference>
<dbReference type="KEGG" id="acel:acsn021_43040"/>
<evidence type="ECO:0000313" key="7">
    <source>
        <dbReference type="Proteomes" id="UP000515561"/>
    </source>
</evidence>
<dbReference type="Proteomes" id="UP000515561">
    <property type="component" value="Chromosome"/>
</dbReference>
<dbReference type="Pfam" id="PF04932">
    <property type="entry name" value="Wzy_C"/>
    <property type="match status" value="1"/>
</dbReference>
<comment type="subcellular location">
    <subcellularLocation>
        <location evidence="1">Membrane</location>
        <topology evidence="1">Multi-pass membrane protein</topology>
    </subcellularLocation>
</comment>
<proteinExistence type="predicted"/>
<dbReference type="InterPro" id="IPR007016">
    <property type="entry name" value="O-antigen_ligase-rel_domated"/>
</dbReference>
<evidence type="ECO:0000256" key="2">
    <source>
        <dbReference type="ARBA" id="ARBA00022692"/>
    </source>
</evidence>
<sequence length="418" mass="48000">MKFKKSKIYLILLCFTYFRDILDILWGQYSSYLTLMGYLLIAAIFVLYCINTNRLYLNRVDFFCLTAFVLGQCMGYAYSYTTSYPNNNIERAIIWIFSYFIFVIFPRKVIITKKEMEQLLKIIIAVALFSAIYAVVFQLNGEAFSFRGNSNFNMSNSYRSIWGHRNQFGVILLGGIIATWYFMHQVKKKGKLRLLILFLTVNLAFTFSRTCYVAFLAYIFGYMLCEWKIHKKAVIALIFLVLLCFVLYLFVPLVTDFADKYMIRESSGLTGRDTLWQVAFDLLDTITLWFGRGMGIDRVVLAEDTVGAGVGFHSMYITYLLSGGIILSAVVVVVIGRNLYLIWNKLSKISRPVFDWAVGSIIAFLVYPVFEVSAFFVLTSPSLIQTFYVLTIPLLLSGNAQLFKGETAYETRLLNHSP</sequence>
<accession>A0A6S6RCM0</accession>
<dbReference type="GO" id="GO:0016020">
    <property type="term" value="C:membrane"/>
    <property type="evidence" value="ECO:0007669"/>
    <property type="project" value="UniProtKB-SubCell"/>
</dbReference>
<evidence type="ECO:0000313" key="6">
    <source>
        <dbReference type="EMBL" id="BCJ96735.1"/>
    </source>
</evidence>
<protein>
    <recommendedName>
        <fullName evidence="5">O-antigen ligase-related domain-containing protein</fullName>
    </recommendedName>
</protein>
<keyword evidence="3" id="KW-1133">Transmembrane helix</keyword>
<reference evidence="6 7" key="1">
    <citation type="journal article" date="2016" name="Int. J. Syst. Evol. Microbiol.">
        <title>Descriptions of Anaerotaenia torta gen. nov., sp. nov. and Anaerocolumna cellulosilytica gen. nov., sp. nov. isolated from a methanogenic reactor of cattle waste.</title>
        <authorList>
            <person name="Uek A."/>
            <person name="Ohtaki Y."/>
            <person name="Kaku N."/>
            <person name="Ueki K."/>
        </authorList>
    </citation>
    <scope>NUCLEOTIDE SEQUENCE [LARGE SCALE GENOMIC DNA]</scope>
    <source>
        <strain evidence="6 7">SN021</strain>
    </source>
</reference>